<dbReference type="EMBL" id="CP119312">
    <property type="protein sequence ID" value="WEK05342.1"/>
    <property type="molecule type" value="Genomic_DNA"/>
</dbReference>
<dbReference type="Proteomes" id="UP001217476">
    <property type="component" value="Chromosome"/>
</dbReference>
<name>A0AAJ5VXL6_9HYPH</name>
<evidence type="ECO:0000256" key="1">
    <source>
        <dbReference type="SAM" id="Phobius"/>
    </source>
</evidence>
<reference evidence="2" key="1">
    <citation type="submission" date="2023-03" db="EMBL/GenBank/DDBJ databases">
        <title>Andean soil-derived lignocellulolytic bacterial consortium as a source of novel taxa and putative plastic-active enzymes.</title>
        <authorList>
            <person name="Diaz-Garcia L."/>
            <person name="Chuvochina M."/>
            <person name="Feuerriegel G."/>
            <person name="Bunk B."/>
            <person name="Sproer C."/>
            <person name="Streit W.R."/>
            <person name="Rodriguez L.M."/>
            <person name="Overmann J."/>
            <person name="Jimenez D.J."/>
        </authorList>
    </citation>
    <scope>NUCLEOTIDE SEQUENCE</scope>
    <source>
        <strain evidence="2">MAG 4196</strain>
    </source>
</reference>
<dbReference type="AlphaFoldDB" id="A0AAJ5VXL6"/>
<keyword evidence="1" id="KW-1133">Transmembrane helix</keyword>
<feature type="transmembrane region" description="Helical" evidence="1">
    <location>
        <begin position="101"/>
        <end position="120"/>
    </location>
</feature>
<accession>A0AAJ5VXL6</accession>
<feature type="transmembrane region" description="Helical" evidence="1">
    <location>
        <begin position="77"/>
        <end position="95"/>
    </location>
</feature>
<keyword evidence="1" id="KW-0812">Transmembrane</keyword>
<keyword evidence="1" id="KW-0472">Membrane</keyword>
<feature type="transmembrane region" description="Helical" evidence="1">
    <location>
        <begin position="156"/>
        <end position="183"/>
    </location>
</feature>
<protein>
    <submittedName>
        <fullName evidence="2">DUF308 domain-containing protein</fullName>
    </submittedName>
</protein>
<evidence type="ECO:0000313" key="2">
    <source>
        <dbReference type="EMBL" id="WEK05342.1"/>
    </source>
</evidence>
<sequence>MTSIQIDAPRPAANSWLTIYYFTRAAVSVAWVLTAFALGLQIPALGSALLVIYPLWDAAANYLDATRSGGLARNRTQALNIVVSLITTIAVILALPMGLNAVLAVFGAWAVLSGLLQLGTALRRWASSGAQWAMVLSGAQSALAGSFFILQSQQPVAAVIPIVAGYAAFGAIYFLASALWLVFTRKRAA</sequence>
<gene>
    <name evidence="2" type="ORF">P0Y65_03540</name>
</gene>
<evidence type="ECO:0000313" key="3">
    <source>
        <dbReference type="Proteomes" id="UP001217476"/>
    </source>
</evidence>
<feature type="transmembrane region" description="Helical" evidence="1">
    <location>
        <begin position="132"/>
        <end position="150"/>
    </location>
</feature>
<organism evidence="2 3">
    <name type="scientific">Candidatus Devosia phytovorans</name>
    <dbReference type="NCBI Taxonomy" id="3121372"/>
    <lineage>
        <taxon>Bacteria</taxon>
        <taxon>Pseudomonadati</taxon>
        <taxon>Pseudomonadota</taxon>
        <taxon>Alphaproteobacteria</taxon>
        <taxon>Hyphomicrobiales</taxon>
        <taxon>Devosiaceae</taxon>
        <taxon>Devosia</taxon>
    </lineage>
</organism>
<feature type="transmembrane region" description="Helical" evidence="1">
    <location>
        <begin position="29"/>
        <end position="56"/>
    </location>
</feature>
<proteinExistence type="predicted"/>